<dbReference type="GO" id="GO:0003676">
    <property type="term" value="F:nucleic acid binding"/>
    <property type="evidence" value="ECO:0007669"/>
    <property type="project" value="InterPro"/>
</dbReference>
<dbReference type="Proteomes" id="UP001152523">
    <property type="component" value="Unassembled WGS sequence"/>
</dbReference>
<organism evidence="4 5">
    <name type="scientific">Cuscuta epithymum</name>
    <dbReference type="NCBI Taxonomy" id="186058"/>
    <lineage>
        <taxon>Eukaryota</taxon>
        <taxon>Viridiplantae</taxon>
        <taxon>Streptophyta</taxon>
        <taxon>Embryophyta</taxon>
        <taxon>Tracheophyta</taxon>
        <taxon>Spermatophyta</taxon>
        <taxon>Magnoliopsida</taxon>
        <taxon>eudicotyledons</taxon>
        <taxon>Gunneridae</taxon>
        <taxon>Pentapetalae</taxon>
        <taxon>asterids</taxon>
        <taxon>lamiids</taxon>
        <taxon>Solanales</taxon>
        <taxon>Convolvulaceae</taxon>
        <taxon>Cuscuteae</taxon>
        <taxon>Cuscuta</taxon>
        <taxon>Cuscuta subgen. Cuscuta</taxon>
    </lineage>
</organism>
<protein>
    <submittedName>
        <fullName evidence="4">Uncharacterized protein</fullName>
    </submittedName>
</protein>
<dbReference type="EMBL" id="CAMAPF010000204">
    <property type="protein sequence ID" value="CAH9113295.1"/>
    <property type="molecule type" value="Genomic_DNA"/>
</dbReference>
<dbReference type="InterPro" id="IPR038538">
    <property type="entry name" value="MTERF_sf"/>
</dbReference>
<sequence length="389" mass="44907">MIQFPFWRLPKSMFTQTFLRRRNGGCRGKPPSFFISFRSTYSTTAVESPSFSTTLLSDYLSESLGFSREESTSIAARVTRYSSPTKPILVVDFLKQMGLDLTQIKACVSKYPKLLYFDVDKNLNPKLQCLQDLGFSGSGIADIVFKGGGFLDRGLDTNLKPNIALLKEVFGNNEDVSSVIKNYPALLRTSSQVLYDNVSYFQKLGFSNQRIKWFMARRPMAFRFPLEWFKERAHMLENDFGICPNSTMFFYGMYAMTSASKSSMEKKFAVFRSFGWSDSEIVTMFQKQPFYFTLSEGNLRKKLDYFMNGLGCKMDFLSTRSVFTYSLEKRVMPRVAVLDILREKKLFVKTVCVYTLLCLTESKFEKQFLLPYKDLVPDLCESYMTRTIQ</sequence>
<gene>
    <name evidence="4" type="ORF">CEPIT_LOCUS20233</name>
</gene>
<dbReference type="SMART" id="SM00733">
    <property type="entry name" value="Mterf"/>
    <property type="match status" value="4"/>
</dbReference>
<keyword evidence="5" id="KW-1185">Reference proteome</keyword>
<evidence type="ECO:0000256" key="2">
    <source>
        <dbReference type="ARBA" id="ARBA00022472"/>
    </source>
</evidence>
<dbReference type="GO" id="GO:0006353">
    <property type="term" value="P:DNA-templated transcription termination"/>
    <property type="evidence" value="ECO:0007669"/>
    <property type="project" value="UniProtKB-KW"/>
</dbReference>
<dbReference type="FunFam" id="1.25.70.10:FF:000001">
    <property type="entry name" value="Mitochondrial transcription termination factor-like"/>
    <property type="match status" value="1"/>
</dbReference>
<evidence type="ECO:0000313" key="4">
    <source>
        <dbReference type="EMBL" id="CAH9113295.1"/>
    </source>
</evidence>
<keyword evidence="2" id="KW-0806">Transcription termination</keyword>
<comment type="similarity">
    <text evidence="1">Belongs to the mTERF family.</text>
</comment>
<dbReference type="PANTHER" id="PTHR13068">
    <property type="entry name" value="CGI-12 PROTEIN-RELATED"/>
    <property type="match status" value="1"/>
</dbReference>
<dbReference type="Pfam" id="PF02536">
    <property type="entry name" value="mTERF"/>
    <property type="match status" value="2"/>
</dbReference>
<proteinExistence type="inferred from homology"/>
<dbReference type="InterPro" id="IPR003690">
    <property type="entry name" value="MTERF"/>
</dbReference>
<keyword evidence="3" id="KW-0809">Transit peptide</keyword>
<name>A0AAV0E2W6_9ASTE</name>
<evidence type="ECO:0000313" key="5">
    <source>
        <dbReference type="Proteomes" id="UP001152523"/>
    </source>
</evidence>
<evidence type="ECO:0000256" key="3">
    <source>
        <dbReference type="ARBA" id="ARBA00022946"/>
    </source>
</evidence>
<accession>A0AAV0E2W6</accession>
<dbReference type="AlphaFoldDB" id="A0AAV0E2W6"/>
<dbReference type="Gene3D" id="1.25.70.10">
    <property type="entry name" value="Transcription termination factor 3, mitochondrial"/>
    <property type="match status" value="1"/>
</dbReference>
<reference evidence="4" key="1">
    <citation type="submission" date="2022-07" db="EMBL/GenBank/DDBJ databases">
        <authorList>
            <person name="Macas J."/>
            <person name="Novak P."/>
            <person name="Neumann P."/>
        </authorList>
    </citation>
    <scope>NUCLEOTIDE SEQUENCE</scope>
</reference>
<evidence type="ECO:0000256" key="1">
    <source>
        <dbReference type="ARBA" id="ARBA00007692"/>
    </source>
</evidence>
<keyword evidence="2" id="KW-0804">Transcription</keyword>
<dbReference type="PANTHER" id="PTHR13068:SF231">
    <property type="entry name" value="TRANSCRIPTION TERMINATION FACTOR MTERF2, CHLOROPLASTIC-LIKE"/>
    <property type="match status" value="1"/>
</dbReference>
<comment type="caution">
    <text evidence="4">The sequence shown here is derived from an EMBL/GenBank/DDBJ whole genome shotgun (WGS) entry which is preliminary data.</text>
</comment>
<keyword evidence="2" id="KW-0805">Transcription regulation</keyword>